<comment type="catalytic activity">
    <reaction evidence="7">
        <text>L-lysyl-[lipoyl-carrier protein] + (R)-lipoate + ATP = N(6)-[(R)-lipoyl]-L-lysyl-[lipoyl-carrier protein] + AMP + diphosphate + H(+)</text>
        <dbReference type="Rhea" id="RHEA:49288"/>
        <dbReference type="Rhea" id="RHEA-COMP:10500"/>
        <dbReference type="Rhea" id="RHEA-COMP:10502"/>
        <dbReference type="ChEBI" id="CHEBI:15378"/>
        <dbReference type="ChEBI" id="CHEBI:29969"/>
        <dbReference type="ChEBI" id="CHEBI:30616"/>
        <dbReference type="ChEBI" id="CHEBI:33019"/>
        <dbReference type="ChEBI" id="CHEBI:83088"/>
        <dbReference type="ChEBI" id="CHEBI:83099"/>
        <dbReference type="ChEBI" id="CHEBI:456215"/>
        <dbReference type="EC" id="6.3.1.20"/>
    </reaction>
</comment>
<sequence length="347" mass="39807">MYLIEPIRDGQWVYDLGTILSLHAYVRDEIFLDDDIIIPYLVNPAVQIGLNQNAYEEVNLPYLEEQGLDLVRRETGGGTVYLDDRNMSYCFFIRTDKPNDVFGNFKLIYDPIVKVLKKMGVQALDQEGRNDLTLDGKKVSGAAMTVVNGRIYAGYSLLLDPDYEVMDTVLRPNSKKIKSHGVKSVRSRIGSLRQALAPEYQDISVWDFSDKVLQELLGISDLNQAKRYTLTEDDWAGIDQIARDRYNNWDWTYGHFGDFDYQVDERFEGVGTLHVGLKIKDATIDHIQITGDFFSVKNRTELEDRLQGVRLDRKALEEALSDMDLASYINKMDQDQFINFILEIPTS</sequence>
<comment type="pathway">
    <text evidence="2">Protein modification; protein lipoylation via exogenous pathway; protein N(6)-(lipoyl)lysine from lipoate: step 1/2.</text>
</comment>
<comment type="caution">
    <text evidence="9">The sequence shown here is derived from an EMBL/GenBank/DDBJ whole genome shotgun (WGS) entry which is preliminary data.</text>
</comment>
<evidence type="ECO:0000256" key="6">
    <source>
        <dbReference type="ARBA" id="ARBA00022840"/>
    </source>
</evidence>
<evidence type="ECO:0000313" key="10">
    <source>
        <dbReference type="Proteomes" id="UP000009875"/>
    </source>
</evidence>
<keyword evidence="4 9" id="KW-0436">Ligase</keyword>
<dbReference type="EC" id="6.3.1.20" evidence="3"/>
<dbReference type="Pfam" id="PF10437">
    <property type="entry name" value="Lip_prot_lig_C"/>
    <property type="match status" value="1"/>
</dbReference>
<accession>K9EX22</accession>
<keyword evidence="6" id="KW-0067">ATP-binding</keyword>
<dbReference type="eggNOG" id="COG0095">
    <property type="taxonomic scope" value="Bacteria"/>
</dbReference>
<dbReference type="GO" id="GO:0009249">
    <property type="term" value="P:protein lipoylation"/>
    <property type="evidence" value="ECO:0007669"/>
    <property type="project" value="InterPro"/>
</dbReference>
<proteinExistence type="predicted"/>
<dbReference type="Proteomes" id="UP000009875">
    <property type="component" value="Unassembled WGS sequence"/>
</dbReference>
<dbReference type="PROSITE" id="PS51733">
    <property type="entry name" value="BPL_LPL_CATALYTIC"/>
    <property type="match status" value="1"/>
</dbReference>
<reference evidence="9 10" key="1">
    <citation type="submission" date="2012-09" db="EMBL/GenBank/DDBJ databases">
        <title>The Genome Sequence of Alloiococcus otitis ATCC 51267.</title>
        <authorList>
            <consortium name="The Broad Institute Genome Sequencing Platform"/>
            <person name="Earl A."/>
            <person name="Ward D."/>
            <person name="Feldgarden M."/>
            <person name="Gevers D."/>
            <person name="Huys G."/>
            <person name="Walker B."/>
            <person name="Young S.K."/>
            <person name="Zeng Q."/>
            <person name="Gargeya S."/>
            <person name="Fitzgerald M."/>
            <person name="Haas B."/>
            <person name="Abouelleil A."/>
            <person name="Alvarado L."/>
            <person name="Arachchi H.M."/>
            <person name="Berlin A.M."/>
            <person name="Chapman S.B."/>
            <person name="Goldberg J."/>
            <person name="Griggs A."/>
            <person name="Gujja S."/>
            <person name="Hansen M."/>
            <person name="Howarth C."/>
            <person name="Imamovic A."/>
            <person name="Larimer J."/>
            <person name="McCowen C."/>
            <person name="Montmayeur A."/>
            <person name="Murphy C."/>
            <person name="Neiman D."/>
            <person name="Pearson M."/>
            <person name="Priest M."/>
            <person name="Roberts A."/>
            <person name="Saif S."/>
            <person name="Shea T."/>
            <person name="Sisk P."/>
            <person name="Sykes S."/>
            <person name="Wortman J."/>
            <person name="Nusbaum C."/>
            <person name="Birren B."/>
        </authorList>
    </citation>
    <scope>NUCLEOTIDE SEQUENCE [LARGE SCALE GENOMIC DNA]</scope>
    <source>
        <strain evidence="9 10">ATCC 51267</strain>
    </source>
</reference>
<dbReference type="HOGENOM" id="CLU_022986_0_2_9"/>
<dbReference type="Pfam" id="PF21948">
    <property type="entry name" value="LplA-B_cat"/>
    <property type="match status" value="1"/>
</dbReference>
<dbReference type="CDD" id="cd16443">
    <property type="entry name" value="LplA"/>
    <property type="match status" value="1"/>
</dbReference>
<dbReference type="GO" id="GO:0017118">
    <property type="term" value="F:lipoyltransferase activity"/>
    <property type="evidence" value="ECO:0007669"/>
    <property type="project" value="TreeGrafter"/>
</dbReference>
<evidence type="ECO:0000256" key="4">
    <source>
        <dbReference type="ARBA" id="ARBA00022598"/>
    </source>
</evidence>
<dbReference type="UniPathway" id="UPA00537">
    <property type="reaction ID" value="UER00594"/>
</dbReference>
<evidence type="ECO:0000256" key="7">
    <source>
        <dbReference type="ARBA" id="ARBA00048037"/>
    </source>
</evidence>
<dbReference type="InterPro" id="IPR004562">
    <property type="entry name" value="LipoylTrfase_LipoateP_Ligase"/>
</dbReference>
<dbReference type="STRING" id="883081.HMPREF9698_00713"/>
<dbReference type="GO" id="GO:0005524">
    <property type="term" value="F:ATP binding"/>
    <property type="evidence" value="ECO:0007669"/>
    <property type="project" value="UniProtKB-KW"/>
</dbReference>
<dbReference type="InterPro" id="IPR045864">
    <property type="entry name" value="aa-tRNA-synth_II/BPL/LPL"/>
</dbReference>
<evidence type="ECO:0000256" key="1">
    <source>
        <dbReference type="ARBA" id="ARBA00005085"/>
    </source>
</evidence>
<dbReference type="AlphaFoldDB" id="K9EX22"/>
<organism evidence="9 10">
    <name type="scientific">Alloiococcus otitis ATCC 51267</name>
    <dbReference type="NCBI Taxonomy" id="883081"/>
    <lineage>
        <taxon>Bacteria</taxon>
        <taxon>Bacillati</taxon>
        <taxon>Bacillota</taxon>
        <taxon>Bacilli</taxon>
        <taxon>Lactobacillales</taxon>
        <taxon>Carnobacteriaceae</taxon>
        <taxon>Alloiococcus</taxon>
    </lineage>
</organism>
<dbReference type="PANTHER" id="PTHR12561">
    <property type="entry name" value="LIPOATE-PROTEIN LIGASE"/>
    <property type="match status" value="1"/>
</dbReference>
<keyword evidence="10" id="KW-1185">Reference proteome</keyword>
<dbReference type="RefSeq" id="WP_003777431.1">
    <property type="nucleotide sequence ID" value="NZ_JH992958.1"/>
</dbReference>
<protein>
    <recommendedName>
        <fullName evidence="3">lipoate--protein ligase</fullName>
        <ecNumber evidence="3">6.3.1.20</ecNumber>
    </recommendedName>
</protein>
<dbReference type="EMBL" id="AGXA01000016">
    <property type="protein sequence ID" value="EKU93765.1"/>
    <property type="molecule type" value="Genomic_DNA"/>
</dbReference>
<gene>
    <name evidence="9" type="ORF">HMPREF9698_00713</name>
</gene>
<dbReference type="Gene3D" id="3.30.390.50">
    <property type="entry name" value="CO dehydrogenase flavoprotein, C-terminal domain"/>
    <property type="match status" value="1"/>
</dbReference>
<evidence type="ECO:0000256" key="2">
    <source>
        <dbReference type="ARBA" id="ARBA00005124"/>
    </source>
</evidence>
<feature type="domain" description="BPL/LPL catalytic" evidence="8">
    <location>
        <begin position="31"/>
        <end position="224"/>
    </location>
</feature>
<dbReference type="GO" id="GO:0005737">
    <property type="term" value="C:cytoplasm"/>
    <property type="evidence" value="ECO:0007669"/>
    <property type="project" value="TreeGrafter"/>
</dbReference>
<dbReference type="OrthoDB" id="9788148at2"/>
<dbReference type="PATRIC" id="fig|883081.3.peg.711"/>
<dbReference type="InterPro" id="IPR004143">
    <property type="entry name" value="BPL_LPL_catalytic"/>
</dbReference>
<comment type="pathway">
    <text evidence="1">Protein modification; protein lipoylation via exogenous pathway; protein N(6)-(lipoyl)lysine from lipoate: step 2/2.</text>
</comment>
<dbReference type="NCBIfam" id="TIGR00545">
    <property type="entry name" value="lipoyltrans"/>
    <property type="match status" value="1"/>
</dbReference>
<evidence type="ECO:0000313" key="9">
    <source>
        <dbReference type="EMBL" id="EKU93765.1"/>
    </source>
</evidence>
<evidence type="ECO:0000256" key="3">
    <source>
        <dbReference type="ARBA" id="ARBA00012367"/>
    </source>
</evidence>
<dbReference type="SUPFAM" id="SSF82649">
    <property type="entry name" value="SufE/NifU"/>
    <property type="match status" value="1"/>
</dbReference>
<keyword evidence="9" id="KW-0808">Transferase</keyword>
<keyword evidence="5" id="KW-0547">Nucleotide-binding</keyword>
<dbReference type="SUPFAM" id="SSF55681">
    <property type="entry name" value="Class II aaRS and biotin synthetases"/>
    <property type="match status" value="1"/>
</dbReference>
<name>K9EX22_9LACT</name>
<evidence type="ECO:0000256" key="5">
    <source>
        <dbReference type="ARBA" id="ARBA00022741"/>
    </source>
</evidence>
<evidence type="ECO:0000259" key="8">
    <source>
        <dbReference type="PROSITE" id="PS51733"/>
    </source>
</evidence>
<dbReference type="InterPro" id="IPR019491">
    <property type="entry name" value="Lipoate_protein_ligase_C"/>
</dbReference>
<dbReference type="GO" id="GO:0016979">
    <property type="term" value="F:lipoate-protein ligase activity"/>
    <property type="evidence" value="ECO:0007669"/>
    <property type="project" value="UniProtKB-EC"/>
</dbReference>
<dbReference type="PANTHER" id="PTHR12561:SF3">
    <property type="entry name" value="LIPOYLTRANSFERASE 1, MITOCHONDRIAL"/>
    <property type="match status" value="1"/>
</dbReference>
<dbReference type="Gene3D" id="3.30.930.10">
    <property type="entry name" value="Bira Bifunctional Protein, Domain 2"/>
    <property type="match status" value="1"/>
</dbReference>